<comment type="caution">
    <text evidence="1">The sequence shown here is derived from an EMBL/GenBank/DDBJ whole genome shotgun (WGS) entry which is preliminary data.</text>
</comment>
<keyword evidence="2" id="KW-1185">Reference proteome</keyword>
<protein>
    <submittedName>
        <fullName evidence="1">Uncharacterized protein</fullName>
    </submittedName>
</protein>
<dbReference type="PANTHER" id="PTHR47679:SF1">
    <property type="entry name" value="PROTEIN TORNADO 1"/>
    <property type="match status" value="1"/>
</dbReference>
<dbReference type="PANTHER" id="PTHR47679">
    <property type="entry name" value="PROTEIN TORNADO 1"/>
    <property type="match status" value="1"/>
</dbReference>
<evidence type="ECO:0000313" key="2">
    <source>
        <dbReference type="Proteomes" id="UP000077202"/>
    </source>
</evidence>
<dbReference type="Gene3D" id="3.80.10.10">
    <property type="entry name" value="Ribonuclease Inhibitor"/>
    <property type="match status" value="1"/>
</dbReference>
<dbReference type="Proteomes" id="UP000077202">
    <property type="component" value="Unassembled WGS sequence"/>
</dbReference>
<dbReference type="AlphaFoldDB" id="A0A176WEE4"/>
<name>A0A176WEE4_MARPO</name>
<organism evidence="1 2">
    <name type="scientific">Marchantia polymorpha subsp. ruderalis</name>
    <dbReference type="NCBI Taxonomy" id="1480154"/>
    <lineage>
        <taxon>Eukaryota</taxon>
        <taxon>Viridiplantae</taxon>
        <taxon>Streptophyta</taxon>
        <taxon>Embryophyta</taxon>
        <taxon>Marchantiophyta</taxon>
        <taxon>Marchantiopsida</taxon>
        <taxon>Marchantiidae</taxon>
        <taxon>Marchantiales</taxon>
        <taxon>Marchantiaceae</taxon>
        <taxon>Marchantia</taxon>
    </lineage>
</organism>
<proteinExistence type="predicted"/>
<dbReference type="SUPFAM" id="SSF52047">
    <property type="entry name" value="RNI-like"/>
    <property type="match status" value="1"/>
</dbReference>
<reference evidence="1" key="1">
    <citation type="submission" date="2016-03" db="EMBL/GenBank/DDBJ databases">
        <title>Mechanisms controlling the formation of the plant cell surface in tip-growing cells are functionally conserved among land plants.</title>
        <authorList>
            <person name="Honkanen S."/>
            <person name="Jones V.A."/>
            <person name="Morieri G."/>
            <person name="Champion C."/>
            <person name="Hetherington A.J."/>
            <person name="Kelly S."/>
            <person name="Saint-Marcoux D."/>
            <person name="Proust H."/>
            <person name="Prescott H."/>
            <person name="Dolan L."/>
        </authorList>
    </citation>
    <scope>NUCLEOTIDE SEQUENCE [LARGE SCALE GENOMIC DNA]</scope>
    <source>
        <tissue evidence="1">Whole gametophyte</tissue>
    </source>
</reference>
<dbReference type="EMBL" id="LVLJ01001006">
    <property type="protein sequence ID" value="OAE31618.1"/>
    <property type="molecule type" value="Genomic_DNA"/>
</dbReference>
<accession>A0A176WEE4</accession>
<sequence length="356" mass="39022">MKIQRLSWTYEADLESLGLQLGIILNTSSVADLKISQRGLTARFFLNLASGLRKNSHSILKSLELMDWGDPNAVKFIVEVLNGYHQLETLSLLSSRYGGEGYVYDAAVRLLSLTLKQNSCLKELVLKGVEGRSAALLLYALAGDDGNRSIEQLELVRMSGIGKSLAEVFLSNRSLRVVTLKAITMPVEEWRLLGEAIRDNATATTVNIDTVLSRSYFNELKELSCAASSDGKEPLLHLGMDEDEDDMLAPFKLLSSVLRGEIKSVKSLTLLLMDFSLFSGTSIEDILPMNGITGETSRLERLNLTFGPGGFRCQSIRQRSRGVVQGPDGAVASEFNSQGNRCLRDPLGKERKGGAD</sequence>
<dbReference type="InterPro" id="IPR032675">
    <property type="entry name" value="LRR_dom_sf"/>
</dbReference>
<evidence type="ECO:0000313" key="1">
    <source>
        <dbReference type="EMBL" id="OAE31618.1"/>
    </source>
</evidence>
<gene>
    <name evidence="1" type="ORF">AXG93_2294s1360</name>
</gene>